<proteinExistence type="inferred from homology"/>
<evidence type="ECO:0000313" key="5">
    <source>
        <dbReference type="Proteomes" id="UP000046393"/>
    </source>
</evidence>
<evidence type="ECO:0000256" key="2">
    <source>
        <dbReference type="ARBA" id="ARBA00022603"/>
    </source>
</evidence>
<evidence type="ECO:0000256" key="3">
    <source>
        <dbReference type="ARBA" id="ARBA00022679"/>
    </source>
</evidence>
<dbReference type="Pfam" id="PF08241">
    <property type="entry name" value="Methyltransf_11"/>
    <property type="match status" value="1"/>
</dbReference>
<dbReference type="SUPFAM" id="SSF53335">
    <property type="entry name" value="S-adenosyl-L-methionine-dependent methyltransferases"/>
    <property type="match status" value="1"/>
</dbReference>
<keyword evidence="3" id="KW-0808">Transferase</keyword>
<comment type="similarity">
    <text evidence="1">Belongs to the methyltransferase superfamily.</text>
</comment>
<evidence type="ECO:0000313" key="6">
    <source>
        <dbReference type="WBParaSite" id="SMUV_0000018001-mRNA-1"/>
    </source>
</evidence>
<dbReference type="AlphaFoldDB" id="A0A0N5A805"/>
<dbReference type="PANTHER" id="PTHR12176:SF59">
    <property type="entry name" value="METHYLTRANSFERASE DOMAIN-CONTAINING PROTEIN-RELATED"/>
    <property type="match status" value="1"/>
</dbReference>
<protein>
    <submittedName>
        <fullName evidence="6">Methyltransf_11 domain-containing protein</fullName>
    </submittedName>
</protein>
<evidence type="ECO:0000259" key="4">
    <source>
        <dbReference type="Pfam" id="PF08241"/>
    </source>
</evidence>
<keyword evidence="2" id="KW-0489">Methyltransferase</keyword>
<feature type="domain" description="Methyltransferase type 11" evidence="4">
    <location>
        <begin position="52"/>
        <end position="152"/>
    </location>
</feature>
<reference evidence="6" key="1">
    <citation type="submission" date="2016-04" db="UniProtKB">
        <authorList>
            <consortium name="WormBaseParasite"/>
        </authorList>
    </citation>
    <scope>IDENTIFICATION</scope>
</reference>
<dbReference type="InterPro" id="IPR013216">
    <property type="entry name" value="Methyltransf_11"/>
</dbReference>
<dbReference type="Gene3D" id="3.40.50.150">
    <property type="entry name" value="Vaccinia Virus protein VP39"/>
    <property type="match status" value="1"/>
</dbReference>
<dbReference type="Proteomes" id="UP000046393">
    <property type="component" value="Unplaced"/>
</dbReference>
<dbReference type="STRING" id="451379.A0A0N5A805"/>
<keyword evidence="5" id="KW-1185">Reference proteome</keyword>
<dbReference type="GO" id="GO:0008757">
    <property type="term" value="F:S-adenosylmethionine-dependent methyltransferase activity"/>
    <property type="evidence" value="ECO:0007669"/>
    <property type="project" value="InterPro"/>
</dbReference>
<dbReference type="InterPro" id="IPR051419">
    <property type="entry name" value="Lys/N-term_MeTrsfase_sf"/>
</dbReference>
<evidence type="ECO:0000256" key="1">
    <source>
        <dbReference type="ARBA" id="ARBA00008361"/>
    </source>
</evidence>
<sequence>GVIPCSANEFSDPLYWRNFFVRHEAPFEWYGSFNELGEALTKYLKISDAIFQIGCGNSELASQLHDCGYRNVTSIDTDEAVIKKQIKNNKGREGLKFLCEPVDVESESINVVLDKGTLDALLPTQCDEPQQAEVNRMFKEVDRILIPNGRYVVVSLAQDQVVKCFIRYFTERKLLDEISLVMCANDGMERYKIVIVDDPDAPKISEYSVFIVPTGRDNEWLFATKKGRAFLRSRCDVSRLAVVFLYRSQIYGDFPSIKSELDEFIAEFYPRPQTDLPMRVIEEGESAVNGSWAVEEVAIEGKFYRRLAFFASQNLMQTEVLLKGNEILSKIINLFLYRSTFRVAVLGLGGGALPSYLCRHLTNVKFLFLIFFIGSRGVDVRIENAIDFVKRHAYKKKSE</sequence>
<organism evidence="5 6">
    <name type="scientific">Syphacia muris</name>
    <dbReference type="NCBI Taxonomy" id="451379"/>
    <lineage>
        <taxon>Eukaryota</taxon>
        <taxon>Metazoa</taxon>
        <taxon>Ecdysozoa</taxon>
        <taxon>Nematoda</taxon>
        <taxon>Chromadorea</taxon>
        <taxon>Rhabditida</taxon>
        <taxon>Spirurina</taxon>
        <taxon>Oxyuridomorpha</taxon>
        <taxon>Oxyuroidea</taxon>
        <taxon>Oxyuridae</taxon>
        <taxon>Syphacia</taxon>
    </lineage>
</organism>
<name>A0A0N5A805_9BILA</name>
<accession>A0A0N5A805</accession>
<dbReference type="InterPro" id="IPR029063">
    <property type="entry name" value="SAM-dependent_MTases_sf"/>
</dbReference>
<dbReference type="PANTHER" id="PTHR12176">
    <property type="entry name" value="SAM-DEPENDENT METHYLTRANSFERASE SUPERFAMILY PROTEIN"/>
    <property type="match status" value="1"/>
</dbReference>
<dbReference type="WBParaSite" id="SMUV_0000018001-mRNA-1">
    <property type="protein sequence ID" value="SMUV_0000018001-mRNA-1"/>
    <property type="gene ID" value="SMUV_0000018001"/>
</dbReference>
<dbReference type="CDD" id="cd02440">
    <property type="entry name" value="AdoMet_MTases"/>
    <property type="match status" value="1"/>
</dbReference>
<dbReference type="GO" id="GO:0032259">
    <property type="term" value="P:methylation"/>
    <property type="evidence" value="ECO:0007669"/>
    <property type="project" value="UniProtKB-KW"/>
</dbReference>